<evidence type="ECO:0000313" key="2">
    <source>
        <dbReference type="Proteomes" id="UP001172680"/>
    </source>
</evidence>
<reference evidence="1" key="1">
    <citation type="submission" date="2022-10" db="EMBL/GenBank/DDBJ databases">
        <title>Culturing micro-colonial fungi from biological soil crusts in the Mojave desert and describing Neophaeococcomyces mojavensis, and introducing the new genera and species Taxawa tesnikishii.</title>
        <authorList>
            <person name="Kurbessoian T."/>
            <person name="Stajich J.E."/>
        </authorList>
    </citation>
    <scope>NUCLEOTIDE SEQUENCE</scope>
    <source>
        <strain evidence="1">JES_115</strain>
    </source>
</reference>
<protein>
    <submittedName>
        <fullName evidence="1">Uncharacterized protein</fullName>
    </submittedName>
</protein>
<accession>A0ACC2ZB39</accession>
<keyword evidence="2" id="KW-1185">Reference proteome</keyword>
<evidence type="ECO:0000313" key="1">
    <source>
        <dbReference type="EMBL" id="KAJ9644447.1"/>
    </source>
</evidence>
<dbReference type="Proteomes" id="UP001172680">
    <property type="component" value="Unassembled WGS sequence"/>
</dbReference>
<comment type="caution">
    <text evidence="1">The sequence shown here is derived from an EMBL/GenBank/DDBJ whole genome shotgun (WGS) entry which is preliminary data.</text>
</comment>
<gene>
    <name evidence="1" type="ORF">H2199_003410</name>
</gene>
<sequence>MYSKLLSFILPLAVTARDVVFPPVSGVQGPLVTNEDDAIAEFPKPNAYAGLTTFANSAFVRCLADGEVERFDIAFLGAPFDTGVTARPGARFGPGGIRQGSRRISAGEAWSVYTGMTNIHGDAASAALDASFRMNNQGQSRKPDLASLQIREPGVNHGTFLHIAHEEGLISNSSIHAGIRAPLARAKGDLRNDVRCGFEIVRARDIDRIGTSGVIEKIKDRVNGQRVYISVDIDVLDPAFAPDPIQVYILSEERYRPLLSRAKSSSSVVDSLQNSYGVRKLGTGTAEVGGWSTRELLTILDGLNGLEVIGADIVEVAPIYDNRGETTVLAAAEVVNSLVTLMVDRPVKA</sequence>
<name>A0ACC2ZB39_9PEZI</name>
<dbReference type="EMBL" id="JAPDRP010000009">
    <property type="protein sequence ID" value="KAJ9644447.1"/>
    <property type="molecule type" value="Genomic_DNA"/>
</dbReference>
<proteinExistence type="predicted"/>
<organism evidence="1 2">
    <name type="scientific">Coniosporium tulheliwenetii</name>
    <dbReference type="NCBI Taxonomy" id="3383036"/>
    <lineage>
        <taxon>Eukaryota</taxon>
        <taxon>Fungi</taxon>
        <taxon>Dikarya</taxon>
        <taxon>Ascomycota</taxon>
        <taxon>Pezizomycotina</taxon>
        <taxon>Dothideomycetes</taxon>
        <taxon>Dothideomycetes incertae sedis</taxon>
        <taxon>Coniosporium</taxon>
    </lineage>
</organism>